<gene>
    <name evidence="1" type="ORF">S01H1_12543</name>
</gene>
<organism evidence="1">
    <name type="scientific">marine sediment metagenome</name>
    <dbReference type="NCBI Taxonomy" id="412755"/>
    <lineage>
        <taxon>unclassified sequences</taxon>
        <taxon>metagenomes</taxon>
        <taxon>ecological metagenomes</taxon>
    </lineage>
</organism>
<feature type="non-terminal residue" evidence="1">
    <location>
        <position position="1"/>
    </location>
</feature>
<proteinExistence type="predicted"/>
<accession>X0SYE5</accession>
<comment type="caution">
    <text evidence="1">The sequence shown here is derived from an EMBL/GenBank/DDBJ whole genome shotgun (WGS) entry which is preliminary data.</text>
</comment>
<dbReference type="AlphaFoldDB" id="X0SYE5"/>
<name>X0SYE5_9ZZZZ</name>
<sequence length="177" mass="20255">AMFAYFIHCRVVTSIQKQRMVSYQQKTRQLASAIESHKNIEQKKGEIDSCMSEVWSSLKRHSQWTDALITITENIPASVVLTELSVKQRSVRMNVPQDNDPKKMVGVTAQARALKIKVAGRMNDDLDEQIRNFRDVIRACPSIEKNLKEVRVSQGSDILDGENVISYEIDYIFKPQL</sequence>
<evidence type="ECO:0000313" key="1">
    <source>
        <dbReference type="EMBL" id="GAF68840.1"/>
    </source>
</evidence>
<dbReference type="EMBL" id="BARS01006445">
    <property type="protein sequence ID" value="GAF68840.1"/>
    <property type="molecule type" value="Genomic_DNA"/>
</dbReference>
<reference evidence="1" key="1">
    <citation type="journal article" date="2014" name="Front. Microbiol.">
        <title>High frequency of phylogenetically diverse reductive dehalogenase-homologous genes in deep subseafloor sedimentary metagenomes.</title>
        <authorList>
            <person name="Kawai M."/>
            <person name="Futagami T."/>
            <person name="Toyoda A."/>
            <person name="Takaki Y."/>
            <person name="Nishi S."/>
            <person name="Hori S."/>
            <person name="Arai W."/>
            <person name="Tsubouchi T."/>
            <person name="Morono Y."/>
            <person name="Uchiyama I."/>
            <person name="Ito T."/>
            <person name="Fujiyama A."/>
            <person name="Inagaki F."/>
            <person name="Takami H."/>
        </authorList>
    </citation>
    <scope>NUCLEOTIDE SEQUENCE</scope>
    <source>
        <strain evidence="1">Expedition CK06-06</strain>
    </source>
</reference>
<protein>
    <submittedName>
        <fullName evidence="1">Uncharacterized protein</fullName>
    </submittedName>
</protein>